<dbReference type="Gene3D" id="3.40.50.10190">
    <property type="entry name" value="BRCT domain"/>
    <property type="match status" value="1"/>
</dbReference>
<dbReference type="Gene3D" id="1.10.287.610">
    <property type="entry name" value="Helix hairpin bin"/>
    <property type="match status" value="1"/>
</dbReference>
<dbReference type="PANTHER" id="PTHR23389">
    <property type="entry name" value="CHROMOSOME TRANSMISSION FIDELITY FACTOR 18"/>
    <property type="match status" value="1"/>
</dbReference>
<evidence type="ECO:0000256" key="8">
    <source>
        <dbReference type="ARBA" id="ARBA00022833"/>
    </source>
</evidence>
<feature type="binding site" evidence="14">
    <location>
        <position position="154"/>
    </location>
    <ligand>
        <name>NAD(+)</name>
        <dbReference type="ChEBI" id="CHEBI:57540"/>
    </ligand>
</feature>
<feature type="binding site" evidence="14">
    <location>
        <position position="200"/>
    </location>
    <ligand>
        <name>NAD(+)</name>
        <dbReference type="ChEBI" id="CHEBI:57540"/>
    </ligand>
</feature>
<keyword evidence="10 14" id="KW-0520">NAD</keyword>
<comment type="function">
    <text evidence="1 14">DNA ligase that catalyzes the formation of phosphodiester linkages between 5'-phosphoryl and 3'-hydroxyl groups in double-stranded DNA using NAD as a coenzyme and as the energy source for the reaction. It is essential for DNA replication and repair of damaged DNA.</text>
</comment>
<dbReference type="GO" id="GO:0006260">
    <property type="term" value="P:DNA replication"/>
    <property type="evidence" value="ECO:0007669"/>
    <property type="project" value="UniProtKB-KW"/>
</dbReference>
<comment type="caution">
    <text evidence="16">The sequence shown here is derived from an EMBL/GenBank/DDBJ whole genome shotgun (WGS) entry which is preliminary data.</text>
</comment>
<dbReference type="SUPFAM" id="SSF50249">
    <property type="entry name" value="Nucleic acid-binding proteins"/>
    <property type="match status" value="1"/>
</dbReference>
<dbReference type="NCBIfam" id="TIGR00575">
    <property type="entry name" value="dnlj"/>
    <property type="match status" value="1"/>
</dbReference>
<dbReference type="FunFam" id="1.10.287.610:FF:000002">
    <property type="entry name" value="DNA ligase"/>
    <property type="match status" value="1"/>
</dbReference>
<dbReference type="InterPro" id="IPR013839">
    <property type="entry name" value="DNAligase_adenylation"/>
</dbReference>
<dbReference type="Pfam" id="PF03120">
    <property type="entry name" value="OB_DNA_ligase"/>
    <property type="match status" value="1"/>
</dbReference>
<feature type="binding site" evidence="14">
    <location>
        <position position="131"/>
    </location>
    <ligand>
        <name>NAD(+)</name>
        <dbReference type="ChEBI" id="CHEBI:57540"/>
    </ligand>
</feature>
<feature type="active site" description="N6-AMP-lysine intermediate" evidence="14">
    <location>
        <position position="133"/>
    </location>
</feature>
<dbReference type="HAMAP" id="MF_01588">
    <property type="entry name" value="DNA_ligase_A"/>
    <property type="match status" value="1"/>
</dbReference>
<evidence type="ECO:0000313" key="17">
    <source>
        <dbReference type="Proteomes" id="UP000541810"/>
    </source>
</evidence>
<dbReference type="Pfam" id="PF00533">
    <property type="entry name" value="BRCT"/>
    <property type="match status" value="1"/>
</dbReference>
<feature type="binding site" evidence="14">
    <location>
        <position position="343"/>
    </location>
    <ligand>
        <name>NAD(+)</name>
        <dbReference type="ChEBI" id="CHEBI:57540"/>
    </ligand>
</feature>
<evidence type="ECO:0000256" key="5">
    <source>
        <dbReference type="ARBA" id="ARBA00022705"/>
    </source>
</evidence>
<keyword evidence="5 14" id="KW-0235">DNA replication</keyword>
<dbReference type="Proteomes" id="UP000541810">
    <property type="component" value="Unassembled WGS sequence"/>
</dbReference>
<dbReference type="InterPro" id="IPR001357">
    <property type="entry name" value="BRCT_dom"/>
</dbReference>
<dbReference type="Gene3D" id="1.10.150.20">
    <property type="entry name" value="5' to 3' exonuclease, C-terminal subdomain"/>
    <property type="match status" value="2"/>
</dbReference>
<dbReference type="InterPro" id="IPR036420">
    <property type="entry name" value="BRCT_dom_sf"/>
</dbReference>
<dbReference type="SUPFAM" id="SSF56091">
    <property type="entry name" value="DNA ligase/mRNA capping enzyme, catalytic domain"/>
    <property type="match status" value="1"/>
</dbReference>
<feature type="binding site" evidence="14">
    <location>
        <begin position="84"/>
        <end position="85"/>
    </location>
    <ligand>
        <name>NAD(+)</name>
        <dbReference type="ChEBI" id="CHEBI:57540"/>
    </ligand>
</feature>
<dbReference type="Pfam" id="PF12826">
    <property type="entry name" value="HHH_2"/>
    <property type="match status" value="1"/>
</dbReference>
<dbReference type="PANTHER" id="PTHR23389:SF9">
    <property type="entry name" value="DNA LIGASE"/>
    <property type="match status" value="1"/>
</dbReference>
<name>A0A7X0LJI0_9BACT</name>
<dbReference type="SMART" id="SM00292">
    <property type="entry name" value="BRCT"/>
    <property type="match status" value="1"/>
</dbReference>
<feature type="domain" description="BRCT" evidence="15">
    <location>
        <begin position="665"/>
        <end position="743"/>
    </location>
</feature>
<dbReference type="Pfam" id="PF01653">
    <property type="entry name" value="DNA_ligase_aden"/>
    <property type="match status" value="1"/>
</dbReference>
<dbReference type="NCBIfam" id="NF005932">
    <property type="entry name" value="PRK07956.1"/>
    <property type="match status" value="1"/>
</dbReference>
<keyword evidence="8 14" id="KW-0862">Zinc</keyword>
<dbReference type="GO" id="GO:0003911">
    <property type="term" value="F:DNA ligase (NAD+) activity"/>
    <property type="evidence" value="ECO:0007669"/>
    <property type="project" value="UniProtKB-UniRule"/>
</dbReference>
<evidence type="ECO:0000256" key="13">
    <source>
        <dbReference type="ARBA" id="ARBA00060881"/>
    </source>
</evidence>
<evidence type="ECO:0000256" key="4">
    <source>
        <dbReference type="ARBA" id="ARBA00022598"/>
    </source>
</evidence>
<keyword evidence="11 14" id="KW-0234">DNA repair</keyword>
<dbReference type="InterPro" id="IPR018239">
    <property type="entry name" value="DNA_ligase_AS"/>
</dbReference>
<keyword evidence="14" id="KW-0464">Manganese</keyword>
<dbReference type="InterPro" id="IPR004150">
    <property type="entry name" value="NAD_DNA_ligase_OB"/>
</dbReference>
<comment type="catalytic activity">
    <reaction evidence="12 14">
        <text>NAD(+) + (deoxyribonucleotide)n-3'-hydroxyl + 5'-phospho-(deoxyribonucleotide)m = (deoxyribonucleotide)n+m + AMP + beta-nicotinamide D-nucleotide.</text>
        <dbReference type="EC" id="6.5.1.2"/>
    </reaction>
</comment>
<dbReference type="SUPFAM" id="SSF52113">
    <property type="entry name" value="BRCT domain"/>
    <property type="match status" value="1"/>
</dbReference>
<evidence type="ECO:0000256" key="1">
    <source>
        <dbReference type="ARBA" id="ARBA00004067"/>
    </source>
</evidence>
<dbReference type="FunFam" id="2.40.50.140:FF:000012">
    <property type="entry name" value="DNA ligase"/>
    <property type="match status" value="1"/>
</dbReference>
<keyword evidence="17" id="KW-1185">Reference proteome</keyword>
<dbReference type="Gene3D" id="3.30.470.30">
    <property type="entry name" value="DNA ligase/mRNA capping enzyme"/>
    <property type="match status" value="1"/>
</dbReference>
<dbReference type="AlphaFoldDB" id="A0A7X0LJI0"/>
<evidence type="ECO:0000256" key="9">
    <source>
        <dbReference type="ARBA" id="ARBA00022842"/>
    </source>
</evidence>
<feature type="binding site" evidence="14">
    <location>
        <position position="437"/>
    </location>
    <ligand>
        <name>Zn(2+)</name>
        <dbReference type="ChEBI" id="CHEBI:29105"/>
    </ligand>
</feature>
<evidence type="ECO:0000256" key="7">
    <source>
        <dbReference type="ARBA" id="ARBA00022763"/>
    </source>
</evidence>
<comment type="cofactor">
    <cofactor evidence="14">
        <name>Mg(2+)</name>
        <dbReference type="ChEBI" id="CHEBI:18420"/>
    </cofactor>
    <cofactor evidence="14">
        <name>Mn(2+)</name>
        <dbReference type="ChEBI" id="CHEBI:29035"/>
    </cofactor>
</comment>
<dbReference type="PROSITE" id="PS01055">
    <property type="entry name" value="DNA_LIGASE_N1"/>
    <property type="match status" value="1"/>
</dbReference>
<evidence type="ECO:0000256" key="14">
    <source>
        <dbReference type="HAMAP-Rule" id="MF_01588"/>
    </source>
</evidence>
<evidence type="ECO:0000256" key="12">
    <source>
        <dbReference type="ARBA" id="ARBA00034005"/>
    </source>
</evidence>
<gene>
    <name evidence="14" type="primary">ligA</name>
    <name evidence="16" type="ORF">HNQ40_000432</name>
</gene>
<dbReference type="InterPro" id="IPR010994">
    <property type="entry name" value="RuvA_2-like"/>
</dbReference>
<dbReference type="EC" id="6.5.1.2" evidence="2 14"/>
<dbReference type="CDD" id="cd00114">
    <property type="entry name" value="LIGANc"/>
    <property type="match status" value="1"/>
</dbReference>
<evidence type="ECO:0000313" key="16">
    <source>
        <dbReference type="EMBL" id="MBB6428626.1"/>
    </source>
</evidence>
<proteinExistence type="inferred from homology"/>
<organism evidence="16 17">
    <name type="scientific">Algisphaera agarilytica</name>
    <dbReference type="NCBI Taxonomy" id="1385975"/>
    <lineage>
        <taxon>Bacteria</taxon>
        <taxon>Pseudomonadati</taxon>
        <taxon>Planctomycetota</taxon>
        <taxon>Phycisphaerae</taxon>
        <taxon>Phycisphaerales</taxon>
        <taxon>Phycisphaeraceae</taxon>
        <taxon>Algisphaera</taxon>
    </lineage>
</organism>
<dbReference type="GO" id="GO:0006281">
    <property type="term" value="P:DNA repair"/>
    <property type="evidence" value="ECO:0007669"/>
    <property type="project" value="UniProtKB-KW"/>
</dbReference>
<dbReference type="GO" id="GO:0005829">
    <property type="term" value="C:cytosol"/>
    <property type="evidence" value="ECO:0007669"/>
    <property type="project" value="TreeGrafter"/>
</dbReference>
<dbReference type="Gene3D" id="2.40.50.140">
    <property type="entry name" value="Nucleic acid-binding proteins"/>
    <property type="match status" value="1"/>
</dbReference>
<dbReference type="GO" id="GO:0046872">
    <property type="term" value="F:metal ion binding"/>
    <property type="evidence" value="ECO:0007669"/>
    <property type="project" value="UniProtKB-KW"/>
</dbReference>
<comment type="similarity">
    <text evidence="13 14">Belongs to the NAD-dependent DNA ligase family. LigA subfamily.</text>
</comment>
<keyword evidence="4 14" id="KW-0436">Ligase</keyword>
<evidence type="ECO:0000256" key="6">
    <source>
        <dbReference type="ARBA" id="ARBA00022723"/>
    </source>
</evidence>
<dbReference type="EMBL" id="JACHGY010000001">
    <property type="protein sequence ID" value="MBB6428626.1"/>
    <property type="molecule type" value="Genomic_DNA"/>
</dbReference>
<reference evidence="16 17" key="1">
    <citation type="submission" date="2020-08" db="EMBL/GenBank/DDBJ databases">
        <title>Genomic Encyclopedia of Type Strains, Phase IV (KMG-IV): sequencing the most valuable type-strain genomes for metagenomic binning, comparative biology and taxonomic classification.</title>
        <authorList>
            <person name="Goeker M."/>
        </authorList>
    </citation>
    <scope>NUCLEOTIDE SEQUENCE [LARGE SCALE GENOMIC DNA]</scope>
    <source>
        <strain evidence="16 17">DSM 103725</strain>
    </source>
</reference>
<dbReference type="SUPFAM" id="SSF47781">
    <property type="entry name" value="RuvA domain 2-like"/>
    <property type="match status" value="1"/>
</dbReference>
<feature type="binding site" evidence="14">
    <location>
        <position position="319"/>
    </location>
    <ligand>
        <name>NAD(+)</name>
        <dbReference type="ChEBI" id="CHEBI:57540"/>
    </ligand>
</feature>
<evidence type="ECO:0000259" key="15">
    <source>
        <dbReference type="PROSITE" id="PS50172"/>
    </source>
</evidence>
<dbReference type="InterPro" id="IPR041663">
    <property type="entry name" value="DisA/LigA_HHH"/>
</dbReference>
<sequence>MPATAAQQQRAATLRDELHRHNRLYYTDAAPEISDREFDELLRELQDLEAEHPELLTPDSPTQRVGGAPIEGFVTVAHTVPMLSIDNTYSKEELDTWITRVGKEIGKDFPDDGGLFGGDSDQPPATQLILEPKIDGVALSLRYENGVLTQALTRGDGTKGDDITHNINTVNAIPLRLEPSPGVRASARMPIPDVLEVRGEIYMPNAVFERVNAQREQDGLELFANPRNSTAGTLKQKDPAKVIRGLAFIAHGRGVLESETTDGFDQTHDRFLASLKQLGLPTHEDFRVCETADEAWDFVAEFDEKRHTLPYATDGMVIKFNRYDVQDKLGTRSKSPRWCIAYKYAAEQAQTVLETVEWQVGKTGKLTPRATMSPVFLAGTTVTHASLHNFGEMLRKDIRVGDTVVIEKAGEIIPQVVRVVLEKRPKNTQPPTAPDRCPECGTPVQIEMDSRRVQEHEVYARKVEREKAKAEKLAAKPKHIEPPEPLGPLDETARYCPNPECPAQFRERLIHFVGRNQMDIDALGEKTIHQLADAGLLTNLGDIFQLHEKREDILALERMAEKKVDNLVQGIEDAKGRGLARVLAGLTIRHVGNSGSRVFARAFGNVDALVAADLEQLEALEDVGPITAQSLYDFLHNETGQHVIDELKQAGVDLTEEQPAVVESSGDSPFAGKKIVLTGTLEHFKRNDLKAKLETLGAKVSGSVSKNTDILIAGESAGSKLTKAESLGVEVWNEAQLLKSLPE</sequence>
<accession>A0A7X0LJI0</accession>
<feature type="binding site" evidence="14">
    <location>
        <position position="440"/>
    </location>
    <ligand>
        <name>Zn(2+)</name>
        <dbReference type="ChEBI" id="CHEBI:29105"/>
    </ligand>
</feature>
<dbReference type="InterPro" id="IPR001679">
    <property type="entry name" value="DNA_ligase"/>
</dbReference>
<evidence type="ECO:0000256" key="10">
    <source>
        <dbReference type="ARBA" id="ARBA00023027"/>
    </source>
</evidence>
<feature type="binding site" evidence="14">
    <location>
        <position position="501"/>
    </location>
    <ligand>
        <name>Zn(2+)</name>
        <dbReference type="ChEBI" id="CHEBI:29105"/>
    </ligand>
</feature>
<dbReference type="FunFam" id="1.10.150.20:FF:000007">
    <property type="entry name" value="DNA ligase"/>
    <property type="match status" value="1"/>
</dbReference>
<dbReference type="RefSeq" id="WP_184675940.1">
    <property type="nucleotide sequence ID" value="NZ_JACHGY010000001.1"/>
</dbReference>
<evidence type="ECO:0000256" key="2">
    <source>
        <dbReference type="ARBA" id="ARBA00012722"/>
    </source>
</evidence>
<evidence type="ECO:0000256" key="11">
    <source>
        <dbReference type="ARBA" id="ARBA00023204"/>
    </source>
</evidence>
<keyword evidence="6 14" id="KW-0479">Metal-binding</keyword>
<feature type="binding site" evidence="14">
    <location>
        <begin position="35"/>
        <end position="39"/>
    </location>
    <ligand>
        <name>NAD(+)</name>
        <dbReference type="ChEBI" id="CHEBI:57540"/>
    </ligand>
</feature>
<evidence type="ECO:0000256" key="3">
    <source>
        <dbReference type="ARBA" id="ARBA00013308"/>
    </source>
</evidence>
<dbReference type="InterPro" id="IPR012340">
    <property type="entry name" value="NA-bd_OB-fold"/>
</dbReference>
<dbReference type="InterPro" id="IPR013840">
    <property type="entry name" value="DNAligase_N"/>
</dbReference>
<dbReference type="FunFam" id="1.10.150.20:FF:000006">
    <property type="entry name" value="DNA ligase"/>
    <property type="match status" value="1"/>
</dbReference>
<keyword evidence="7 14" id="KW-0227">DNA damage</keyword>
<feature type="binding site" evidence="14">
    <location>
        <position position="496"/>
    </location>
    <ligand>
        <name>Zn(2+)</name>
        <dbReference type="ChEBI" id="CHEBI:29105"/>
    </ligand>
</feature>
<dbReference type="CDD" id="cd17748">
    <property type="entry name" value="BRCT_DNA_ligase_like"/>
    <property type="match status" value="1"/>
</dbReference>
<dbReference type="PROSITE" id="PS50172">
    <property type="entry name" value="BRCT"/>
    <property type="match status" value="1"/>
</dbReference>
<keyword evidence="9 14" id="KW-0460">Magnesium</keyword>
<dbReference type="SMART" id="SM00532">
    <property type="entry name" value="LIGANc"/>
    <property type="match status" value="1"/>
</dbReference>
<protein>
    <recommendedName>
        <fullName evidence="3 14">DNA ligase</fullName>
        <ecNumber evidence="2 14">6.5.1.2</ecNumber>
    </recommendedName>
    <alternativeName>
        <fullName evidence="14">Polydeoxyribonucleotide synthase [NAD(+)]</fullName>
    </alternativeName>
</protein>
<dbReference type="PIRSF" id="PIRSF001604">
    <property type="entry name" value="LigA"/>
    <property type="match status" value="1"/>
</dbReference>